<dbReference type="InterPro" id="IPR005090">
    <property type="entry name" value="RepC_N"/>
</dbReference>
<dbReference type="InterPro" id="IPR036388">
    <property type="entry name" value="WH-like_DNA-bd_sf"/>
</dbReference>
<name>A0A7X3MVE8_9HYPH</name>
<evidence type="ECO:0000259" key="2">
    <source>
        <dbReference type="Pfam" id="PF11800"/>
    </source>
</evidence>
<dbReference type="RefSeq" id="WP_160887418.1">
    <property type="nucleotide sequence ID" value="NZ_WURB01000023.1"/>
</dbReference>
<dbReference type="OrthoDB" id="7488837at2"/>
<proteinExistence type="predicted"/>
<dbReference type="AlphaFoldDB" id="A0A7X3MVE8"/>
<dbReference type="InterPro" id="IPR021760">
    <property type="entry name" value="RepC_C"/>
</dbReference>
<dbReference type="InterPro" id="IPR047611">
    <property type="entry name" value="RepABC_RepC"/>
</dbReference>
<reference evidence="3 4" key="1">
    <citation type="submission" date="2019-12" db="EMBL/GenBank/DDBJ databases">
        <authorList>
            <person name="Yuan C.-G."/>
        </authorList>
    </citation>
    <scope>NUCLEOTIDE SEQUENCE [LARGE SCALE GENOMIC DNA]</scope>
    <source>
        <strain evidence="3 4">KCTC 23863</strain>
    </source>
</reference>
<dbReference type="Proteomes" id="UP000436483">
    <property type="component" value="Unassembled WGS sequence"/>
</dbReference>
<gene>
    <name evidence="3" type="ORF">GR328_21345</name>
</gene>
<reference evidence="3 4" key="2">
    <citation type="submission" date="2020-01" db="EMBL/GenBank/DDBJ databases">
        <title>Microvirga sp. nov., an arsenate reduction bacterium isolated from Tibet hotspring sediments.</title>
        <authorList>
            <person name="Xian W.-D."/>
            <person name="Li W.-J."/>
        </authorList>
    </citation>
    <scope>NUCLEOTIDE SEQUENCE [LARGE SCALE GENOMIC DNA]</scope>
    <source>
        <strain evidence="3 4">KCTC 23863</strain>
    </source>
</reference>
<evidence type="ECO:0000313" key="3">
    <source>
        <dbReference type="EMBL" id="MXQ13958.1"/>
    </source>
</evidence>
<dbReference type="EMBL" id="WURB01000023">
    <property type="protein sequence ID" value="MXQ13958.1"/>
    <property type="molecule type" value="Genomic_DNA"/>
</dbReference>
<dbReference type="Pfam" id="PF03428">
    <property type="entry name" value="RP-C"/>
    <property type="match status" value="1"/>
</dbReference>
<evidence type="ECO:0000259" key="1">
    <source>
        <dbReference type="Pfam" id="PF03428"/>
    </source>
</evidence>
<protein>
    <submittedName>
        <fullName evidence="3">Replication protein C</fullName>
    </submittedName>
</protein>
<accession>A0A7X3MVE8</accession>
<feature type="domain" description="Plasmid replication protein C C-terminal" evidence="2">
    <location>
        <begin position="275"/>
        <end position="378"/>
    </location>
</feature>
<evidence type="ECO:0000313" key="4">
    <source>
        <dbReference type="Proteomes" id="UP000436483"/>
    </source>
</evidence>
<sequence>MQLASSGGRRLRHAALAARKFTLEAGRAVTRKELSASAREAEKALGLSAPQRLVLGQLVACWGELAMDRLLVWPSNQRLMSTTGLSERAVRNAVRALIECQLVIPKDSPNGKRYAVRNAAGTIVDAFGFDLTPLYARRGEWTAVVAEQKRLRDHLKRSFDEITISRRATEEALNALAQHYPAVDRDQIERGLALLKTRTPKRSGSPLPEGLLEAWKELQQLAEEAFYQAGCGGTECRQIEAEKGSPSETCDKGIRVDAPPADPIRSPSKPLLPALIAEACPVVSNCAHPIRDVVDVVAAGRFLRASLGAHPSAWNEAVEEIGAIQAATAVIYVLQLYDDDVSSGRNRIRNAGGYFRSVMRMIKAGRFDLEGELLALRRRRMV</sequence>
<dbReference type="Pfam" id="PF11800">
    <property type="entry name" value="RP-C_C"/>
    <property type="match status" value="1"/>
</dbReference>
<dbReference type="NCBIfam" id="NF040974">
    <property type="entry name" value="RepABC_RepC"/>
    <property type="match status" value="1"/>
</dbReference>
<organism evidence="3 4">
    <name type="scientific">Microvirga makkahensis</name>
    <dbReference type="NCBI Taxonomy" id="1128670"/>
    <lineage>
        <taxon>Bacteria</taxon>
        <taxon>Pseudomonadati</taxon>
        <taxon>Pseudomonadota</taxon>
        <taxon>Alphaproteobacteria</taxon>
        <taxon>Hyphomicrobiales</taxon>
        <taxon>Methylobacteriaceae</taxon>
        <taxon>Microvirga</taxon>
    </lineage>
</organism>
<keyword evidence="4" id="KW-1185">Reference proteome</keyword>
<comment type="caution">
    <text evidence="3">The sequence shown here is derived from an EMBL/GenBank/DDBJ whole genome shotgun (WGS) entry which is preliminary data.</text>
</comment>
<dbReference type="Gene3D" id="1.10.10.10">
    <property type="entry name" value="Winged helix-like DNA-binding domain superfamily/Winged helix DNA-binding domain"/>
    <property type="match status" value="1"/>
</dbReference>
<feature type="domain" description="Plasmid replication protein C N-terminal" evidence="1">
    <location>
        <begin position="9"/>
        <end position="175"/>
    </location>
</feature>